<accession>A0A6P4I838</accession>
<proteinExistence type="predicted"/>
<evidence type="ECO:0000256" key="3">
    <source>
        <dbReference type="SAM" id="Coils"/>
    </source>
</evidence>
<evidence type="ECO:0000256" key="4">
    <source>
        <dbReference type="SAM" id="MobiDB-lite"/>
    </source>
</evidence>
<dbReference type="RefSeq" id="XP_017018926.1">
    <property type="nucleotide sequence ID" value="XM_017163437.3"/>
</dbReference>
<protein>
    <submittedName>
        <fullName evidence="6">TBC1 domain family member 31</fullName>
    </submittedName>
</protein>
<dbReference type="PANTHER" id="PTHR19853">
    <property type="entry name" value="WD REPEAT CONTAINING PROTEIN 3 WDR3"/>
    <property type="match status" value="1"/>
</dbReference>
<evidence type="ECO:0000256" key="1">
    <source>
        <dbReference type="ARBA" id="ARBA00022574"/>
    </source>
</evidence>
<keyword evidence="2" id="KW-0677">Repeat</keyword>
<dbReference type="GO" id="GO:0060271">
    <property type="term" value="P:cilium assembly"/>
    <property type="evidence" value="ECO:0007669"/>
    <property type="project" value="TreeGrafter"/>
</dbReference>
<dbReference type="InterPro" id="IPR015943">
    <property type="entry name" value="WD40/YVTN_repeat-like_dom_sf"/>
</dbReference>
<dbReference type="InterPro" id="IPR035969">
    <property type="entry name" value="Rab-GAP_TBC_sf"/>
</dbReference>
<dbReference type="Gene3D" id="1.10.472.80">
    <property type="entry name" value="Ypt/Rab-GAP domain of gyp1p, domain 3"/>
    <property type="match status" value="1"/>
</dbReference>
<dbReference type="InterPro" id="IPR051570">
    <property type="entry name" value="TBC1_cilium_biogenesis"/>
</dbReference>
<name>A0A6P4I838_DROKI</name>
<reference evidence="6" key="2">
    <citation type="submission" date="2025-08" db="UniProtKB">
        <authorList>
            <consortium name="RefSeq"/>
        </authorList>
    </citation>
    <scope>IDENTIFICATION</scope>
    <source>
        <strain evidence="6">14028-0561.14</strain>
        <tissue evidence="6">Whole fly</tissue>
    </source>
</reference>
<organism evidence="5 6">
    <name type="scientific">Drosophila kikkawai</name>
    <name type="common">Fruit fly</name>
    <dbReference type="NCBI Taxonomy" id="30033"/>
    <lineage>
        <taxon>Eukaryota</taxon>
        <taxon>Metazoa</taxon>
        <taxon>Ecdysozoa</taxon>
        <taxon>Arthropoda</taxon>
        <taxon>Hexapoda</taxon>
        <taxon>Insecta</taxon>
        <taxon>Pterygota</taxon>
        <taxon>Neoptera</taxon>
        <taxon>Endopterygota</taxon>
        <taxon>Diptera</taxon>
        <taxon>Brachycera</taxon>
        <taxon>Muscomorpha</taxon>
        <taxon>Ephydroidea</taxon>
        <taxon>Drosophilidae</taxon>
        <taxon>Drosophila</taxon>
        <taxon>Sophophora</taxon>
    </lineage>
</organism>
<evidence type="ECO:0000313" key="6">
    <source>
        <dbReference type="RefSeq" id="XP_017018926.1"/>
    </source>
</evidence>
<feature type="coiled-coil region" evidence="3">
    <location>
        <begin position="881"/>
        <end position="951"/>
    </location>
</feature>
<dbReference type="GO" id="GO:0036064">
    <property type="term" value="C:ciliary basal body"/>
    <property type="evidence" value="ECO:0007669"/>
    <property type="project" value="TreeGrafter"/>
</dbReference>
<reference evidence="5" key="1">
    <citation type="submission" date="2025-05" db="UniProtKB">
        <authorList>
            <consortium name="RefSeq"/>
        </authorList>
    </citation>
    <scope>NUCLEOTIDE SEQUENCE [LARGE SCALE GENOMIC DNA]</scope>
    <source>
        <strain evidence="5">14028-0561.14</strain>
    </source>
</reference>
<dbReference type="AlphaFoldDB" id="A0A6P4I838"/>
<evidence type="ECO:0000256" key="2">
    <source>
        <dbReference type="ARBA" id="ARBA00022737"/>
    </source>
</evidence>
<dbReference type="GeneID" id="108072346"/>
<keyword evidence="5" id="KW-1185">Reference proteome</keyword>
<dbReference type="OrthoDB" id="5578278at2759"/>
<dbReference type="OMA" id="GCYPEKY"/>
<evidence type="ECO:0000313" key="5">
    <source>
        <dbReference type="Proteomes" id="UP001652661"/>
    </source>
</evidence>
<gene>
    <name evidence="6" type="primary">LOC108072346</name>
</gene>
<dbReference type="PANTHER" id="PTHR19853:SF1">
    <property type="entry name" value="TBC1 DOMAIN FAMILY MEMBER 31"/>
    <property type="match status" value="1"/>
</dbReference>
<dbReference type="SUPFAM" id="SSF47923">
    <property type="entry name" value="Ypt/Rab-GAP domain of gyp1p"/>
    <property type="match status" value="1"/>
</dbReference>
<keyword evidence="3" id="KW-0175">Coiled coil</keyword>
<keyword evidence="1" id="KW-0853">WD repeat</keyword>
<feature type="coiled-coil region" evidence="3">
    <location>
        <begin position="770"/>
        <end position="822"/>
    </location>
</feature>
<feature type="region of interest" description="Disordered" evidence="4">
    <location>
        <begin position="17"/>
        <end position="40"/>
    </location>
</feature>
<dbReference type="SUPFAM" id="SSF69322">
    <property type="entry name" value="Tricorn protease domain 2"/>
    <property type="match status" value="1"/>
</dbReference>
<feature type="compositionally biased region" description="Basic and acidic residues" evidence="4">
    <location>
        <begin position="26"/>
        <end position="37"/>
    </location>
</feature>
<dbReference type="Gene3D" id="2.130.10.10">
    <property type="entry name" value="YVTN repeat-like/Quinoprotein amine dehydrogenase"/>
    <property type="match status" value="1"/>
</dbReference>
<sequence>MDKIVKKEEIKAEDFTGIPSLSLHGIEGDPQEHKDYGDSLIEEELTEEDIELEDWSDQESVESADTELTLTQANATHYQPFSDEPMRKYPFKLKHNESGNILTVHHTVKEEGQQMRIQIGACCFNELSNKLVVIDKRGNVFVFDFVSKRYWRLGFRIPKARLIRPSPRHRSDYIVGNKEGHIFIIDVDNSILGSQGEVGSSPPDEITFSNRLRNPRAANVLMRFGREALLVNLQSLQVSHQLDFDESRYTLKFAAFLPNSDQFFIGFSNDSLHVWSSLTLSTLRMAQPIKARNRKLRLLPAGESIPEISLRGSDDSDLEDDLTFACQDHDFADGQLLSYCFTPDGNKMCLSTVDGYLLLLSTASFDLEKLYRLTDLELRQLAFLSQPKERVVFGITRRNQAVMLDLANTDHKLIVQPSKAISLSLSRDGKLLSITSAGGEVNVWSTCRLFNGLQVQTRCLDHIKTKILKNPAPLPLPLVSSRASGCMNPELRHLLKPERLRGMLKEYGCYPEKYRFLIWTSLMDLPCNGSQFQALLKLGSPLVLRNQAKKLKIRNDAQRRSVIKIWSCLSQWCKVLAHAEFMPHLIYPFVKQLPKNGLVSFEVLATLILNHFQLWFEFHPLPPANYLAMCENLLQHLDEGLCKFYKAQEVLPKDYAWPLLSSAFAEVLEEQQWLVLWDNIVSEPPWFPIFLVVAYNLINREIIIRLPDQRSVLSFFHDQNPLDIGKLLSKARRLMARCQLALHPQRFMQPFEAIPKGVYPKFLKYPSEWIDQQEEQAVSLLKHNQEMDARIRHLELEEVHIMERLENGLKQEEHTRRIKEMEKLYQDTIHREEERITCQRKMLLTYQMEVRHRKSEVISKLQESEQRRKVIEMEKDIDLLMHSIERERRRNNQQMQLAEDEIRNQEMELLAQRYYSESAGAPLARKYYDNIQQLCRQRNQLQQDLREMTMEQLRSPKTSSGPFRSPLADIESSILDIQREFTDIVSSETTLTAK</sequence>
<dbReference type="Proteomes" id="UP001652661">
    <property type="component" value="Chromosome 2R"/>
</dbReference>